<evidence type="ECO:0000313" key="2">
    <source>
        <dbReference type="Proteomes" id="UP001163981"/>
    </source>
</evidence>
<reference evidence="1" key="1">
    <citation type="submission" date="2021-02" db="EMBL/GenBank/DDBJ databases">
        <title>Salinimicrobium sp. nov. isolated from seawater in Tongyeong, Republic of Korea.</title>
        <authorList>
            <person name="Lee S.-J."/>
        </authorList>
    </citation>
    <scope>NUCLEOTIDE SEQUENCE</scope>
    <source>
        <strain evidence="1">HN-2-9-2</strain>
    </source>
</reference>
<accession>A0ABY6NUR7</accession>
<name>A0ABY6NUR7_9FLAO</name>
<gene>
    <name evidence="1" type="ORF">JRG66_05040</name>
</gene>
<evidence type="ECO:0000313" key="1">
    <source>
        <dbReference type="EMBL" id="UZH56233.1"/>
    </source>
</evidence>
<proteinExistence type="predicted"/>
<dbReference type="Proteomes" id="UP001163981">
    <property type="component" value="Chromosome"/>
</dbReference>
<dbReference type="EMBL" id="CP069620">
    <property type="protein sequence ID" value="UZH56233.1"/>
    <property type="molecule type" value="Genomic_DNA"/>
</dbReference>
<evidence type="ECO:0008006" key="3">
    <source>
        <dbReference type="Google" id="ProtNLM"/>
    </source>
</evidence>
<sequence length="148" mass="15852">MKKVFTLLFICIMFTGCDDTDEGILCATGPVGLTFEVVDKETGKNLFANGSYEENQLTIVDKKGEAVEFSFLAEREVLNVLLGWGSKSDTYTVTIGEEITFTIAFTLQESSSGDCTSTSLTALEIEGATFEISENSEVATILVSAGGS</sequence>
<keyword evidence="2" id="KW-1185">Reference proteome</keyword>
<protein>
    <recommendedName>
        <fullName evidence="3">Lipocalin-like domain-containing protein</fullName>
    </recommendedName>
</protein>
<organism evidence="1 2">
    <name type="scientific">Salinimicrobium tongyeongense</name>
    <dbReference type="NCBI Taxonomy" id="2809707"/>
    <lineage>
        <taxon>Bacteria</taxon>
        <taxon>Pseudomonadati</taxon>
        <taxon>Bacteroidota</taxon>
        <taxon>Flavobacteriia</taxon>
        <taxon>Flavobacteriales</taxon>
        <taxon>Flavobacteriaceae</taxon>
        <taxon>Salinimicrobium</taxon>
    </lineage>
</organism>
<dbReference type="RefSeq" id="WP_265164702.1">
    <property type="nucleotide sequence ID" value="NZ_CP069620.1"/>
</dbReference>
<dbReference type="PROSITE" id="PS51257">
    <property type="entry name" value="PROKAR_LIPOPROTEIN"/>
    <property type="match status" value="1"/>
</dbReference>